<accession>A0A0W7WDD8</accession>
<dbReference type="RefSeq" id="WP_058864317.1">
    <property type="nucleotide sequence ID" value="NZ_LPXO01000030.1"/>
</dbReference>
<dbReference type="Proteomes" id="UP000054396">
    <property type="component" value="Unassembled WGS sequence"/>
</dbReference>
<protein>
    <submittedName>
        <fullName evidence="1">Uncharacterized protein</fullName>
    </submittedName>
</protein>
<keyword evidence="2" id="KW-1185">Reference proteome</keyword>
<dbReference type="EMBL" id="LPXO01000030">
    <property type="protein sequence ID" value="KUF08656.1"/>
    <property type="molecule type" value="Genomic_DNA"/>
</dbReference>
<organism evidence="1 2">
    <name type="scientific">Pseudoponticoccus marisrubri</name>
    <dbReference type="NCBI Taxonomy" id="1685382"/>
    <lineage>
        <taxon>Bacteria</taxon>
        <taxon>Pseudomonadati</taxon>
        <taxon>Pseudomonadota</taxon>
        <taxon>Alphaproteobacteria</taxon>
        <taxon>Rhodobacterales</taxon>
        <taxon>Roseobacteraceae</taxon>
        <taxon>Pseudoponticoccus</taxon>
    </lineage>
</organism>
<sequence length="159" mass="17275">MNFEDGGLFSKPMGSGHDYFRVREGYAWDFVELEKELQRLGYRIGYESGYIGKSEDDDAVTMSIEIFVGEEIEGDIVEASFDVTVVETDPGKARLTYAPMTGPVSAPGIDYQGPGTHEAISTEPDNAVVVKVAGEIHGLAKIMIPAHKAEGWGRAIESS</sequence>
<comment type="caution">
    <text evidence="1">The sequence shown here is derived from an EMBL/GenBank/DDBJ whole genome shotgun (WGS) entry which is preliminary data.</text>
</comment>
<proteinExistence type="predicted"/>
<evidence type="ECO:0000313" key="2">
    <source>
        <dbReference type="Proteomes" id="UP000054396"/>
    </source>
</evidence>
<dbReference type="AlphaFoldDB" id="A0A0W7WDD8"/>
<name>A0A0W7WDD8_9RHOB</name>
<dbReference type="STRING" id="1685382.AVJ23_21625"/>
<reference evidence="1 2" key="1">
    <citation type="submission" date="2015-12" db="EMBL/GenBank/DDBJ databases">
        <authorList>
            <person name="Shamseldin A."/>
            <person name="Moawad H."/>
            <person name="Abd El-Rahim W.M."/>
            <person name="Sadowsky M.J."/>
        </authorList>
    </citation>
    <scope>NUCLEOTIDE SEQUENCE [LARGE SCALE GENOMIC DNA]</scope>
    <source>
        <strain evidence="1 2">SJ5A-1</strain>
    </source>
</reference>
<evidence type="ECO:0000313" key="1">
    <source>
        <dbReference type="EMBL" id="KUF08656.1"/>
    </source>
</evidence>
<gene>
    <name evidence="1" type="ORF">AVJ23_21625</name>
</gene>